<evidence type="ECO:0000256" key="2">
    <source>
        <dbReference type="ARBA" id="ARBA00004434"/>
    </source>
</evidence>
<evidence type="ECO:0000256" key="1">
    <source>
        <dbReference type="ARBA" id="ARBA00002689"/>
    </source>
</evidence>
<gene>
    <name evidence="9" type="ORF">JKP88DRAFT_226371</name>
</gene>
<evidence type="ECO:0000313" key="10">
    <source>
        <dbReference type="Proteomes" id="UP000664859"/>
    </source>
</evidence>
<dbReference type="EMBL" id="JAFCMP010000523">
    <property type="protein sequence ID" value="KAG5177660.1"/>
    <property type="molecule type" value="Genomic_DNA"/>
</dbReference>
<dbReference type="Pfam" id="PF04418">
    <property type="entry name" value="DUF543"/>
    <property type="match status" value="1"/>
</dbReference>
<evidence type="ECO:0000256" key="6">
    <source>
        <dbReference type="ARBA" id="ARBA00022989"/>
    </source>
</evidence>
<evidence type="ECO:0000256" key="8">
    <source>
        <dbReference type="ARBA" id="ARBA00023136"/>
    </source>
</evidence>
<evidence type="ECO:0000256" key="3">
    <source>
        <dbReference type="ARBA" id="ARBA00006792"/>
    </source>
</evidence>
<comment type="subcellular location">
    <subcellularLocation>
        <location evidence="2">Mitochondrion inner membrane</location>
        <topology evidence="2">Single-pass membrane protein</topology>
    </subcellularLocation>
</comment>
<comment type="function">
    <text evidence="1">Component of the MICOS complex, a large protein complex of the mitochondrial inner membrane that plays crucial roles in the maintenance of crista junctions, inner membrane architecture, and formation of contact sites to the outer membrane.</text>
</comment>
<organism evidence="9 10">
    <name type="scientific">Tribonema minus</name>
    <dbReference type="NCBI Taxonomy" id="303371"/>
    <lineage>
        <taxon>Eukaryota</taxon>
        <taxon>Sar</taxon>
        <taxon>Stramenopiles</taxon>
        <taxon>Ochrophyta</taxon>
        <taxon>PX clade</taxon>
        <taxon>Xanthophyceae</taxon>
        <taxon>Tribonematales</taxon>
        <taxon>Tribonemataceae</taxon>
        <taxon>Tribonema</taxon>
    </lineage>
</organism>
<keyword evidence="5" id="KW-0999">Mitochondrion inner membrane</keyword>
<comment type="similarity">
    <text evidence="3">Belongs to the MICOS complex subunit Mic10 family.</text>
</comment>
<protein>
    <recommendedName>
        <fullName evidence="11">MICOS complex subunit MIC10</fullName>
    </recommendedName>
</protein>
<evidence type="ECO:0000256" key="5">
    <source>
        <dbReference type="ARBA" id="ARBA00022792"/>
    </source>
</evidence>
<dbReference type="GO" id="GO:0061617">
    <property type="term" value="C:MICOS complex"/>
    <property type="evidence" value="ECO:0007669"/>
    <property type="project" value="InterPro"/>
</dbReference>
<evidence type="ECO:0000256" key="4">
    <source>
        <dbReference type="ARBA" id="ARBA00022692"/>
    </source>
</evidence>
<keyword evidence="6" id="KW-1133">Transmembrane helix</keyword>
<keyword evidence="4" id="KW-0812">Transmembrane</keyword>
<sequence length="85" mass="8860">MSEAQSAAAPPKKVPSEMLISEQWDECLERTLINFGTGLLVGGLSAVVLTRSPGAKRALMGFGAGAGVGASWVHCSQAFERVAKK</sequence>
<comment type="caution">
    <text evidence="9">The sequence shown here is derived from an EMBL/GenBank/DDBJ whole genome shotgun (WGS) entry which is preliminary data.</text>
</comment>
<accession>A0A835YM07</accession>
<dbReference type="OrthoDB" id="1916310at2759"/>
<name>A0A835YM07_9STRA</name>
<dbReference type="PANTHER" id="PTHR21304:SF0">
    <property type="entry name" value="MICOS COMPLEX SUBUNIT MIC10"/>
    <property type="match status" value="1"/>
</dbReference>
<keyword evidence="10" id="KW-1185">Reference proteome</keyword>
<dbReference type="AlphaFoldDB" id="A0A835YM07"/>
<keyword evidence="8" id="KW-0472">Membrane</keyword>
<evidence type="ECO:0000313" key="9">
    <source>
        <dbReference type="EMBL" id="KAG5177660.1"/>
    </source>
</evidence>
<reference evidence="9" key="1">
    <citation type="submission" date="2021-02" db="EMBL/GenBank/DDBJ databases">
        <title>First Annotated Genome of the Yellow-green Alga Tribonema minus.</title>
        <authorList>
            <person name="Mahan K.M."/>
        </authorList>
    </citation>
    <scope>NUCLEOTIDE SEQUENCE</scope>
    <source>
        <strain evidence="9">UTEX B ZZ1240</strain>
    </source>
</reference>
<proteinExistence type="inferred from homology"/>
<dbReference type="PANTHER" id="PTHR21304">
    <property type="entry name" value="MICOS COMPLEX SUBUNIT MIC10"/>
    <property type="match status" value="1"/>
</dbReference>
<evidence type="ECO:0008006" key="11">
    <source>
        <dbReference type="Google" id="ProtNLM"/>
    </source>
</evidence>
<dbReference type="Proteomes" id="UP000664859">
    <property type="component" value="Unassembled WGS sequence"/>
</dbReference>
<dbReference type="InterPro" id="IPR007512">
    <property type="entry name" value="Mic10"/>
</dbReference>
<keyword evidence="7" id="KW-0496">Mitochondrion</keyword>
<evidence type="ECO:0000256" key="7">
    <source>
        <dbReference type="ARBA" id="ARBA00023128"/>
    </source>
</evidence>